<evidence type="ECO:0000313" key="1">
    <source>
        <dbReference type="EMBL" id="PWC06792.1"/>
    </source>
</evidence>
<accession>A0A2U1TD25</accession>
<reference evidence="2" key="1">
    <citation type="submission" date="2018-04" db="EMBL/GenBank/DDBJ databases">
        <authorList>
            <person name="Liu S."/>
            <person name="Wang Z."/>
            <person name="Li J."/>
        </authorList>
    </citation>
    <scope>NUCLEOTIDE SEQUENCE [LARGE SCALE GENOMIC DNA]</scope>
    <source>
        <strain evidence="2">622</strain>
    </source>
</reference>
<keyword evidence="2" id="KW-1185">Reference proteome</keyword>
<comment type="caution">
    <text evidence="1">The sequence shown here is derived from an EMBL/GenBank/DDBJ whole genome shotgun (WGS) entry which is preliminary data.</text>
</comment>
<gene>
    <name evidence="1" type="ORF">DF223_09165</name>
</gene>
<dbReference type="AlphaFoldDB" id="A0A2U1TD25"/>
<dbReference type="Proteomes" id="UP000244962">
    <property type="component" value="Unassembled WGS sequence"/>
</dbReference>
<name>A0A2U1TD25_9MICO</name>
<evidence type="ECO:0000313" key="2">
    <source>
        <dbReference type="Proteomes" id="UP000244962"/>
    </source>
</evidence>
<dbReference type="RefSeq" id="WP_108962936.1">
    <property type="nucleotide sequence ID" value="NZ_QEFB01000009.1"/>
</dbReference>
<protein>
    <submittedName>
        <fullName evidence="1">Uncharacterized protein</fullName>
    </submittedName>
</protein>
<dbReference type="EMBL" id="QEFB01000009">
    <property type="protein sequence ID" value="PWC06792.1"/>
    <property type="molecule type" value="Genomic_DNA"/>
</dbReference>
<organism evidence="1 2">
    <name type="scientific">Mycetocola zhujimingii</name>
    <dbReference type="NCBI Taxonomy" id="2079792"/>
    <lineage>
        <taxon>Bacteria</taxon>
        <taxon>Bacillati</taxon>
        <taxon>Actinomycetota</taxon>
        <taxon>Actinomycetes</taxon>
        <taxon>Micrococcales</taxon>
        <taxon>Microbacteriaceae</taxon>
        <taxon>Mycetocola</taxon>
    </lineage>
</organism>
<proteinExistence type="predicted"/>
<sequence length="153" mass="16433">MTRFGPLEARGNTLVLGDAGGHHAELTASALVLREFQEEPVSIDWSRVEQVTLTVPETRFRLPGLVSTVGLVVLGAISGDMSLDTDIDDGELRVSVAGADPVEMPITRHHVGGYWAKSVRAATALLNRLGTDPEARQLLTNPERVVKLLASGR</sequence>